<reference evidence="4 5" key="1">
    <citation type="submission" date="2020-02" db="EMBL/GenBank/DDBJ databases">
        <authorList>
            <person name="Ma Q."/>
            <person name="Huang Y."/>
            <person name="Song X."/>
            <person name="Pei D."/>
        </authorList>
    </citation>
    <scope>NUCLEOTIDE SEQUENCE [LARGE SCALE GENOMIC DNA]</scope>
    <source>
        <strain evidence="4">Sxm20200214</strain>
        <tissue evidence="4">Leaf</tissue>
    </source>
</reference>
<evidence type="ECO:0000313" key="5">
    <source>
        <dbReference type="Proteomes" id="UP000886595"/>
    </source>
</evidence>
<gene>
    <name evidence="4" type="ORF">Bca52824_033542</name>
</gene>
<dbReference type="PANTHER" id="PTHR23076:SF139">
    <property type="entry name" value="ATP-DEPENDENT ZINC METALLOPROTEASE FTSH 2, CHLOROPLASTIC"/>
    <property type="match status" value="1"/>
</dbReference>
<dbReference type="Gene3D" id="3.40.50.300">
    <property type="entry name" value="P-loop containing nucleotide triphosphate hydrolases"/>
    <property type="match status" value="1"/>
</dbReference>
<dbReference type="PANTHER" id="PTHR23076">
    <property type="entry name" value="METALLOPROTEASE M41 FTSH"/>
    <property type="match status" value="1"/>
</dbReference>
<dbReference type="Gene3D" id="1.10.8.60">
    <property type="match status" value="1"/>
</dbReference>
<dbReference type="GO" id="GO:0004176">
    <property type="term" value="F:ATP-dependent peptidase activity"/>
    <property type="evidence" value="ECO:0007669"/>
    <property type="project" value="TreeGrafter"/>
</dbReference>
<organism evidence="4 5">
    <name type="scientific">Brassica carinata</name>
    <name type="common">Ethiopian mustard</name>
    <name type="synonym">Abyssinian cabbage</name>
    <dbReference type="NCBI Taxonomy" id="52824"/>
    <lineage>
        <taxon>Eukaryota</taxon>
        <taxon>Viridiplantae</taxon>
        <taxon>Streptophyta</taxon>
        <taxon>Embryophyta</taxon>
        <taxon>Tracheophyta</taxon>
        <taxon>Spermatophyta</taxon>
        <taxon>Magnoliopsida</taxon>
        <taxon>eudicotyledons</taxon>
        <taxon>Gunneridae</taxon>
        <taxon>Pentapetalae</taxon>
        <taxon>rosids</taxon>
        <taxon>malvids</taxon>
        <taxon>Brassicales</taxon>
        <taxon>Brassicaceae</taxon>
        <taxon>Brassiceae</taxon>
        <taxon>Brassica</taxon>
    </lineage>
</organism>
<dbReference type="Pfam" id="PF00004">
    <property type="entry name" value="AAA"/>
    <property type="match status" value="1"/>
</dbReference>
<dbReference type="GO" id="GO:0016887">
    <property type="term" value="F:ATP hydrolysis activity"/>
    <property type="evidence" value="ECO:0007669"/>
    <property type="project" value="InterPro"/>
</dbReference>
<dbReference type="GO" id="GO:0009535">
    <property type="term" value="C:chloroplast thylakoid membrane"/>
    <property type="evidence" value="ECO:0007669"/>
    <property type="project" value="TreeGrafter"/>
</dbReference>
<dbReference type="Proteomes" id="UP000886595">
    <property type="component" value="Unassembled WGS sequence"/>
</dbReference>
<dbReference type="InterPro" id="IPR027417">
    <property type="entry name" value="P-loop_NTPase"/>
</dbReference>
<accession>A0A8X7V8L5</accession>
<keyword evidence="5" id="KW-1185">Reference proteome</keyword>
<name>A0A8X7V8L5_BRACI</name>
<dbReference type="GO" id="GO:0005524">
    <property type="term" value="F:ATP binding"/>
    <property type="evidence" value="ECO:0007669"/>
    <property type="project" value="InterPro"/>
</dbReference>
<sequence length="132" mass="14358">MFVGVGASRVRDLFKTAKENAPCIVFVDEIDAVGRKRGTGIGGGNDEREQTLNLSEMDGFEGNTGIIVVAAPNRADILDSALLRPGRFDRQVSVDVPDIKRRTDILKVHAGNKKFENDVSLEVIAMRTPGFS</sequence>
<keyword evidence="1" id="KW-0809">Transit peptide</keyword>
<dbReference type="AlphaFoldDB" id="A0A8X7V8L5"/>
<evidence type="ECO:0000256" key="2">
    <source>
        <dbReference type="ARBA" id="ARBA00023136"/>
    </source>
</evidence>
<dbReference type="SUPFAM" id="SSF52540">
    <property type="entry name" value="P-loop containing nucleoside triphosphate hydrolases"/>
    <property type="match status" value="1"/>
</dbReference>
<keyword evidence="2" id="KW-0472">Membrane</keyword>
<dbReference type="GO" id="GO:0006508">
    <property type="term" value="P:proteolysis"/>
    <property type="evidence" value="ECO:0007669"/>
    <property type="project" value="TreeGrafter"/>
</dbReference>
<protein>
    <recommendedName>
        <fullName evidence="3">ATPase AAA-type core domain-containing protein</fullName>
    </recommendedName>
</protein>
<comment type="caution">
    <text evidence="4">The sequence shown here is derived from an EMBL/GenBank/DDBJ whole genome shotgun (WGS) entry which is preliminary data.</text>
</comment>
<evidence type="ECO:0000259" key="3">
    <source>
        <dbReference type="Pfam" id="PF00004"/>
    </source>
</evidence>
<evidence type="ECO:0000256" key="1">
    <source>
        <dbReference type="ARBA" id="ARBA00022946"/>
    </source>
</evidence>
<feature type="domain" description="ATPase AAA-type core" evidence="3">
    <location>
        <begin position="2"/>
        <end position="95"/>
    </location>
</feature>
<dbReference type="OrthoDB" id="1413014at2759"/>
<evidence type="ECO:0000313" key="4">
    <source>
        <dbReference type="EMBL" id="KAG2304891.1"/>
    </source>
</evidence>
<proteinExistence type="predicted"/>
<dbReference type="InterPro" id="IPR003959">
    <property type="entry name" value="ATPase_AAA_core"/>
</dbReference>
<dbReference type="EMBL" id="JAAMPC010000007">
    <property type="protein sequence ID" value="KAG2304891.1"/>
    <property type="molecule type" value="Genomic_DNA"/>
</dbReference>